<keyword evidence="3" id="KW-0677">Repeat</keyword>
<dbReference type="Pfam" id="PF13249">
    <property type="entry name" value="SQHop_cyclase_N"/>
    <property type="match status" value="1"/>
</dbReference>
<reference evidence="11 12" key="1">
    <citation type="submission" date="2020-03" db="EMBL/GenBank/DDBJ databases">
        <title>Draft Genome Sequence of Cudoniella acicularis.</title>
        <authorList>
            <person name="Buettner E."/>
            <person name="Kellner H."/>
        </authorList>
    </citation>
    <scope>NUCLEOTIDE SEQUENCE [LARGE SCALE GENOMIC DNA]</scope>
    <source>
        <strain evidence="11 12">DSM 108380</strain>
    </source>
</reference>
<comment type="similarity">
    <text evidence="1 7">Belongs to the terpene cyclase/mutase family.</text>
</comment>
<dbReference type="Pfam" id="PF13243">
    <property type="entry name" value="SQHop_cyclase_C"/>
    <property type="match status" value="1"/>
</dbReference>
<dbReference type="SUPFAM" id="SSF48239">
    <property type="entry name" value="Terpenoid cyclases/Protein prenyltransferases"/>
    <property type="match status" value="2"/>
</dbReference>
<dbReference type="FunFam" id="1.50.10.20:FF:000003">
    <property type="entry name" value="Terpene cyclase/mutase family member"/>
    <property type="match status" value="1"/>
</dbReference>
<keyword evidence="12" id="KW-1185">Reference proteome</keyword>
<dbReference type="PANTHER" id="PTHR11764">
    <property type="entry name" value="TERPENE CYCLASE/MUTASE FAMILY MEMBER"/>
    <property type="match status" value="1"/>
</dbReference>
<feature type="compositionally biased region" description="Polar residues" evidence="8">
    <location>
        <begin position="32"/>
        <end position="41"/>
    </location>
</feature>
<feature type="domain" description="Squalene cyclase N-terminal" evidence="10">
    <location>
        <begin position="109"/>
        <end position="361"/>
    </location>
</feature>
<feature type="compositionally biased region" description="Polar residues" evidence="8">
    <location>
        <begin position="1"/>
        <end position="20"/>
    </location>
</feature>
<evidence type="ECO:0000313" key="12">
    <source>
        <dbReference type="Proteomes" id="UP000566819"/>
    </source>
</evidence>
<dbReference type="CDD" id="cd02892">
    <property type="entry name" value="SQCY_1"/>
    <property type="match status" value="1"/>
</dbReference>
<dbReference type="InterPro" id="IPR002365">
    <property type="entry name" value="Terpene_synthase_CS"/>
</dbReference>
<evidence type="ECO:0000259" key="9">
    <source>
        <dbReference type="Pfam" id="PF13243"/>
    </source>
</evidence>
<comment type="caution">
    <text evidence="11">The sequence shown here is derived from an EMBL/GenBank/DDBJ whole genome shotgun (WGS) entry which is preliminary data.</text>
</comment>
<keyword evidence="6 7" id="KW-0413">Isomerase</keyword>
<organism evidence="11 12">
    <name type="scientific">Cudoniella acicularis</name>
    <dbReference type="NCBI Taxonomy" id="354080"/>
    <lineage>
        <taxon>Eukaryota</taxon>
        <taxon>Fungi</taxon>
        <taxon>Dikarya</taxon>
        <taxon>Ascomycota</taxon>
        <taxon>Pezizomycotina</taxon>
        <taxon>Leotiomycetes</taxon>
        <taxon>Helotiales</taxon>
        <taxon>Tricladiaceae</taxon>
        <taxon>Cudoniella</taxon>
    </lineage>
</organism>
<evidence type="ECO:0000313" key="11">
    <source>
        <dbReference type="EMBL" id="KAF4632533.1"/>
    </source>
</evidence>
<dbReference type="NCBIfam" id="TIGR01787">
    <property type="entry name" value="squalene_cyclas"/>
    <property type="match status" value="1"/>
</dbReference>
<evidence type="ECO:0000259" key="10">
    <source>
        <dbReference type="Pfam" id="PF13249"/>
    </source>
</evidence>
<dbReference type="GO" id="GO:0006696">
    <property type="term" value="P:ergosterol biosynthetic process"/>
    <property type="evidence" value="ECO:0007669"/>
    <property type="project" value="TreeGrafter"/>
</dbReference>
<evidence type="ECO:0000256" key="8">
    <source>
        <dbReference type="SAM" id="MobiDB-lite"/>
    </source>
</evidence>
<dbReference type="PROSITE" id="PS01074">
    <property type="entry name" value="TERPENE_SYNTHASES"/>
    <property type="match status" value="1"/>
</dbReference>
<dbReference type="InterPro" id="IPR018333">
    <property type="entry name" value="Squalene_cyclase"/>
</dbReference>
<dbReference type="GO" id="GO:0016104">
    <property type="term" value="P:triterpenoid biosynthetic process"/>
    <property type="evidence" value="ECO:0007669"/>
    <property type="project" value="InterPro"/>
</dbReference>
<feature type="domain" description="Squalene cyclase C-terminal" evidence="9">
    <location>
        <begin position="419"/>
        <end position="750"/>
    </location>
</feature>
<dbReference type="PANTHER" id="PTHR11764:SF20">
    <property type="entry name" value="LANOSTEROL SYNTHASE"/>
    <property type="match status" value="1"/>
</dbReference>
<dbReference type="OrthoDB" id="21502at2759"/>
<evidence type="ECO:0000256" key="7">
    <source>
        <dbReference type="RuleBase" id="RU362003"/>
    </source>
</evidence>
<sequence>MAKTSVTSATDGSTLSSGSSYAKAGEKRALNSDDQTPTASTYKKPKLSEHTDYSRWRLLAERGRHTWHYLQDDEDVKEWPQSFADKYFLGLDTHLPDQPSPKTPLDSVKNALEFIKELQLPPGHWGCEYGGPMFLIPGAVITWVVTETPIPDHTATEITRYIFNHAHPEDGGWGLHTEGDSSVFGTAMNYTACRLLGVDAEHPVMVKARGTLHKMGGATNGPHWAKFWLSVLGVCQWEIVNPVPPEFWLLPDWVPFAPWRWWIHMRMVFLPMSFIWSKRFTYKPIPLVLELRKELFVQDYDSINWNAHRNTIYKVDNYHPKTWLLKTANWLLVNIWPYFRTESFAKKAEDYVFKQIQMEDKNTLFSNLGPVNGPMNFLACYITEGPNAYSVQRHRERIADFFWVGKDGLLMNGTNGVQCWDTAFIIQAVMDAGLAEDPKYHPMLTAALEFLEDQQIRENVDDQDICYRQQRKGGWPFSTQDQGYVVSDCISEALKAVLLLQRTPGYPKLLDDQRIYDAIDTILTYQNASGGCASYEPTRGSEYLEMLNAAEVFGRIMIEYDYPECTTAVVTALSLFTKYYPDYRTEEIKVFKDKAVAYIRRAQRPDGSWYGSWGVCFTYAGMFALESLASLGETYGNSTHSRKGCDFLVSKQRSDGGWSESYRSCESGVYTEHHTGSQVVMTAWACIGLMEADYPDRALIEKGLKHIISKQQPNGEWLQEAIEGVFNKTCMMAYPNYKFIFPIKALGMYAKKYGDIALP</sequence>
<keyword evidence="5" id="KW-0443">Lipid metabolism</keyword>
<dbReference type="GO" id="GO:0000250">
    <property type="term" value="F:lanosterol synthase activity"/>
    <property type="evidence" value="ECO:0007669"/>
    <property type="project" value="TreeGrafter"/>
</dbReference>
<dbReference type="EC" id="5.4.99.-" evidence="7"/>
<dbReference type="FunFam" id="1.50.10.20:FF:000002">
    <property type="entry name" value="Terpene cyclase/mutase family member"/>
    <property type="match status" value="1"/>
</dbReference>
<accession>A0A8H4W391</accession>
<dbReference type="InterPro" id="IPR008930">
    <property type="entry name" value="Terpenoid_cyclase/PrenylTrfase"/>
</dbReference>
<evidence type="ECO:0000256" key="3">
    <source>
        <dbReference type="ARBA" id="ARBA00022737"/>
    </source>
</evidence>
<name>A0A8H4W391_9HELO</name>
<dbReference type="InterPro" id="IPR032696">
    <property type="entry name" value="SQ_cyclase_C"/>
</dbReference>
<dbReference type="Gene3D" id="6.20.120.20">
    <property type="match status" value="1"/>
</dbReference>
<evidence type="ECO:0000256" key="5">
    <source>
        <dbReference type="ARBA" id="ARBA00023098"/>
    </source>
</evidence>
<keyword evidence="4" id="KW-0752">Steroid biosynthesis</keyword>
<dbReference type="EMBL" id="JAAMPI010000339">
    <property type="protein sequence ID" value="KAF4632533.1"/>
    <property type="molecule type" value="Genomic_DNA"/>
</dbReference>
<dbReference type="AlphaFoldDB" id="A0A8H4W391"/>
<dbReference type="SFLD" id="SFLDG01016">
    <property type="entry name" value="Prenyltransferase_Like_2"/>
    <property type="match status" value="1"/>
</dbReference>
<evidence type="ECO:0000256" key="6">
    <source>
        <dbReference type="ARBA" id="ARBA00023235"/>
    </source>
</evidence>
<proteinExistence type="inferred from homology"/>
<protein>
    <recommendedName>
        <fullName evidence="7">Terpene cyclase/mutase family member</fullName>
        <ecNumber evidence="7">5.4.99.-</ecNumber>
    </recommendedName>
</protein>
<dbReference type="Proteomes" id="UP000566819">
    <property type="component" value="Unassembled WGS sequence"/>
</dbReference>
<evidence type="ECO:0000256" key="4">
    <source>
        <dbReference type="ARBA" id="ARBA00022955"/>
    </source>
</evidence>
<dbReference type="Gene3D" id="1.50.10.20">
    <property type="match status" value="2"/>
</dbReference>
<dbReference type="InterPro" id="IPR032697">
    <property type="entry name" value="SQ_cyclase_N"/>
</dbReference>
<evidence type="ECO:0000256" key="1">
    <source>
        <dbReference type="ARBA" id="ARBA00009755"/>
    </source>
</evidence>
<dbReference type="GO" id="GO:0005811">
    <property type="term" value="C:lipid droplet"/>
    <property type="evidence" value="ECO:0007669"/>
    <property type="project" value="InterPro"/>
</dbReference>
<keyword evidence="2" id="KW-0444">Lipid biosynthesis</keyword>
<feature type="region of interest" description="Disordered" evidence="8">
    <location>
        <begin position="1"/>
        <end position="46"/>
    </location>
</feature>
<gene>
    <name evidence="11" type="ORF">G7Y89_g5597</name>
</gene>
<evidence type="ECO:0000256" key="2">
    <source>
        <dbReference type="ARBA" id="ARBA00022516"/>
    </source>
</evidence>